<evidence type="ECO:0000256" key="1">
    <source>
        <dbReference type="ARBA" id="ARBA00009249"/>
    </source>
</evidence>
<comment type="function">
    <text evidence="3">The glycine cleavage system catalyzes the degradation of glycine. The H protein shuttles the methylamine group of glycine from the P protein to the T protein.</text>
</comment>
<organism evidence="6 7">
    <name type="scientific">Thiorhodococcus minor</name>
    <dbReference type="NCBI Taxonomy" id="57489"/>
    <lineage>
        <taxon>Bacteria</taxon>
        <taxon>Pseudomonadati</taxon>
        <taxon>Pseudomonadota</taxon>
        <taxon>Gammaproteobacteria</taxon>
        <taxon>Chromatiales</taxon>
        <taxon>Chromatiaceae</taxon>
        <taxon>Thiorhodococcus</taxon>
    </lineage>
</organism>
<comment type="subunit">
    <text evidence="3">The glycine cleavage system is composed of four proteins: P, T, L and H.</text>
</comment>
<dbReference type="PANTHER" id="PTHR11715:SF3">
    <property type="entry name" value="GLYCINE CLEAVAGE SYSTEM H PROTEIN-RELATED"/>
    <property type="match status" value="1"/>
</dbReference>
<dbReference type="CDD" id="cd06848">
    <property type="entry name" value="GCS_H"/>
    <property type="match status" value="1"/>
</dbReference>
<gene>
    <name evidence="3 6" type="primary">gcvH</name>
    <name evidence="6" type="ORF">G3446_09085</name>
</gene>
<dbReference type="NCBIfam" id="NF002270">
    <property type="entry name" value="PRK01202.1"/>
    <property type="match status" value="1"/>
</dbReference>
<dbReference type="RefSeq" id="WP_164452513.1">
    <property type="nucleotide sequence ID" value="NZ_JAAIJQ010000021.1"/>
</dbReference>
<dbReference type="EMBL" id="JAAIJQ010000021">
    <property type="protein sequence ID" value="NEV62040.1"/>
    <property type="molecule type" value="Genomic_DNA"/>
</dbReference>
<feature type="domain" description="Lipoyl-binding" evidence="5">
    <location>
        <begin position="24"/>
        <end position="106"/>
    </location>
</feature>
<comment type="similarity">
    <text evidence="1 3">Belongs to the GcvH family.</text>
</comment>
<accession>A0A6M0JX09</accession>
<comment type="caution">
    <text evidence="6">The sequence shown here is derived from an EMBL/GenBank/DDBJ whole genome shotgun (WGS) entry which is preliminary data.</text>
</comment>
<dbReference type="InterPro" id="IPR003016">
    <property type="entry name" value="2-oxoA_DH_lipoyl-BS"/>
</dbReference>
<proteinExistence type="inferred from homology"/>
<dbReference type="GO" id="GO:0005829">
    <property type="term" value="C:cytosol"/>
    <property type="evidence" value="ECO:0007669"/>
    <property type="project" value="TreeGrafter"/>
</dbReference>
<reference evidence="6 7" key="1">
    <citation type="submission" date="2020-02" db="EMBL/GenBank/DDBJ databases">
        <title>Genome sequences of Thiorhodococcus mannitoliphagus and Thiorhodococcus minor, purple sulfur photosynthetic bacteria in the gammaproteobacterial family, Chromatiaceae.</title>
        <authorList>
            <person name="Aviles F.A."/>
            <person name="Meyer T.E."/>
            <person name="Kyndt J.A."/>
        </authorList>
    </citation>
    <scope>NUCLEOTIDE SEQUENCE [LARGE SCALE GENOMIC DNA]</scope>
    <source>
        <strain evidence="6 7">DSM 11518</strain>
    </source>
</reference>
<dbReference type="HAMAP" id="MF_00272">
    <property type="entry name" value="GcvH"/>
    <property type="match status" value="1"/>
</dbReference>
<dbReference type="InterPro" id="IPR033753">
    <property type="entry name" value="GCV_H/Fam206"/>
</dbReference>
<evidence type="ECO:0000313" key="7">
    <source>
        <dbReference type="Proteomes" id="UP000483379"/>
    </source>
</evidence>
<evidence type="ECO:0000256" key="2">
    <source>
        <dbReference type="ARBA" id="ARBA00022823"/>
    </source>
</evidence>
<dbReference type="GO" id="GO:0005960">
    <property type="term" value="C:glycine cleavage complex"/>
    <property type="evidence" value="ECO:0007669"/>
    <property type="project" value="InterPro"/>
</dbReference>
<evidence type="ECO:0000259" key="5">
    <source>
        <dbReference type="PROSITE" id="PS50968"/>
    </source>
</evidence>
<dbReference type="Proteomes" id="UP000483379">
    <property type="component" value="Unassembled WGS sequence"/>
</dbReference>
<dbReference type="Pfam" id="PF01597">
    <property type="entry name" value="GCV_H"/>
    <property type="match status" value="1"/>
</dbReference>
<evidence type="ECO:0000256" key="4">
    <source>
        <dbReference type="PIRSR" id="PIRSR617453-50"/>
    </source>
</evidence>
<dbReference type="InterPro" id="IPR002930">
    <property type="entry name" value="GCV_H"/>
</dbReference>
<dbReference type="Gene3D" id="2.40.50.100">
    <property type="match status" value="1"/>
</dbReference>
<protein>
    <recommendedName>
        <fullName evidence="3">Glycine cleavage system H protein</fullName>
    </recommendedName>
</protein>
<evidence type="ECO:0000256" key="3">
    <source>
        <dbReference type="HAMAP-Rule" id="MF_00272"/>
    </source>
</evidence>
<dbReference type="PROSITE" id="PS50968">
    <property type="entry name" value="BIOTINYL_LIPOYL"/>
    <property type="match status" value="1"/>
</dbReference>
<dbReference type="NCBIfam" id="TIGR00527">
    <property type="entry name" value="gcvH"/>
    <property type="match status" value="1"/>
</dbReference>
<dbReference type="InterPro" id="IPR000089">
    <property type="entry name" value="Biotin_lipoyl"/>
</dbReference>
<dbReference type="GO" id="GO:0009249">
    <property type="term" value="P:protein lipoylation"/>
    <property type="evidence" value="ECO:0007669"/>
    <property type="project" value="TreeGrafter"/>
</dbReference>
<comment type="cofactor">
    <cofactor evidence="3">
        <name>(R)-lipoate</name>
        <dbReference type="ChEBI" id="CHEBI:83088"/>
    </cofactor>
    <text evidence="3">Binds 1 lipoyl cofactor covalently.</text>
</comment>
<dbReference type="InterPro" id="IPR011053">
    <property type="entry name" value="Single_hybrid_motif"/>
</dbReference>
<dbReference type="SUPFAM" id="SSF51230">
    <property type="entry name" value="Single hybrid motif"/>
    <property type="match status" value="1"/>
</dbReference>
<dbReference type="AlphaFoldDB" id="A0A6M0JX09"/>
<feature type="modified residue" description="N6-lipoyllysine" evidence="3 4">
    <location>
        <position position="65"/>
    </location>
</feature>
<dbReference type="InterPro" id="IPR017453">
    <property type="entry name" value="GCV_H_sub"/>
</dbReference>
<keyword evidence="2 3" id="KW-0450">Lipoyl</keyword>
<evidence type="ECO:0000313" key="6">
    <source>
        <dbReference type="EMBL" id="NEV62040.1"/>
    </source>
</evidence>
<sequence length="131" mass="13943">MSEVPADLRYTKTHEWVKDNGDGTLTVGVTDHAQEALGDIVFVETPEAGRTLEADEACAVVESVKAASDIYAPLAGEVVEANAVLADTPETINTSPYEDGWIFRISPADPAAFGALLDAATYEQAVEDEED</sequence>
<dbReference type="GO" id="GO:0019464">
    <property type="term" value="P:glycine decarboxylation via glycine cleavage system"/>
    <property type="evidence" value="ECO:0007669"/>
    <property type="project" value="UniProtKB-UniRule"/>
</dbReference>
<dbReference type="PROSITE" id="PS00189">
    <property type="entry name" value="LIPOYL"/>
    <property type="match status" value="1"/>
</dbReference>
<dbReference type="PANTHER" id="PTHR11715">
    <property type="entry name" value="GLYCINE CLEAVAGE SYSTEM H PROTEIN"/>
    <property type="match status" value="1"/>
</dbReference>
<name>A0A6M0JX09_9GAMM</name>
<keyword evidence="7" id="KW-1185">Reference proteome</keyword>